<reference evidence="1" key="1">
    <citation type="submission" date="2018-11" db="EMBL/GenBank/DDBJ databases">
        <authorList>
            <consortium name="Pathogen Informatics"/>
        </authorList>
    </citation>
    <scope>NUCLEOTIDE SEQUENCE</scope>
</reference>
<dbReference type="Proteomes" id="UP000784294">
    <property type="component" value="Unassembled WGS sequence"/>
</dbReference>
<sequence length="263" mass="30885">MRVHRRLEEPDLGQDTQAKESFFNLLVEYNSDKLRREFPNHFKQLSVRFNETGYTNLRITQVHSSVFFAPQCYCDPARYFFNDDLAQRTLDAHNYMNPHRQKGLKKRRRQLWKRDQGGGVTPKRVRDTQFAYEYMDPGCDHFEAIYESGTRAYVMVRWTYIGMRSGVFRSYPGHRSESMYDPTKRPWYWRTIASPDKITISTPYMDSAGSGKVVTISQAVFEGMPNISRSRCEEFKHQTGYESKSVAKAHLVRKVQTEVTSIE</sequence>
<dbReference type="OrthoDB" id="6365798at2759"/>
<dbReference type="EMBL" id="CAAALY010003288">
    <property type="protein sequence ID" value="VEL08167.1"/>
    <property type="molecule type" value="Genomic_DNA"/>
</dbReference>
<dbReference type="PANTHER" id="PTHR10166">
    <property type="entry name" value="VOLTAGE-DEPENDENT CALCIUM CHANNEL SUBUNIT ALPHA-2/DELTA-RELATED"/>
    <property type="match status" value="1"/>
</dbReference>
<dbReference type="Gene3D" id="3.30.450.20">
    <property type="entry name" value="PAS domain"/>
    <property type="match status" value="1"/>
</dbReference>
<dbReference type="SUPFAM" id="SSF103190">
    <property type="entry name" value="Sensory domain-like"/>
    <property type="match status" value="1"/>
</dbReference>
<comment type="caution">
    <text evidence="1">The sequence shown here is derived from an EMBL/GenBank/DDBJ whole genome shotgun (WGS) entry which is preliminary data.</text>
</comment>
<proteinExistence type="predicted"/>
<accession>A0A448WCC9</accession>
<evidence type="ECO:0000313" key="2">
    <source>
        <dbReference type="Proteomes" id="UP000784294"/>
    </source>
</evidence>
<dbReference type="InterPro" id="IPR051173">
    <property type="entry name" value="Ca_channel_alpha-2/delta"/>
</dbReference>
<name>A0A448WCC9_9PLAT</name>
<evidence type="ECO:0000313" key="1">
    <source>
        <dbReference type="EMBL" id="VEL08167.1"/>
    </source>
</evidence>
<keyword evidence="2" id="KW-1185">Reference proteome</keyword>
<dbReference type="InterPro" id="IPR029151">
    <property type="entry name" value="Sensor-like_sf"/>
</dbReference>
<dbReference type="AlphaFoldDB" id="A0A448WCC9"/>
<dbReference type="GO" id="GO:0005245">
    <property type="term" value="F:voltage-gated calcium channel activity"/>
    <property type="evidence" value="ECO:0007669"/>
    <property type="project" value="TreeGrafter"/>
</dbReference>
<dbReference type="PANTHER" id="PTHR10166:SF43">
    <property type="entry name" value="VWA N-TERMINAL DOMAIN-CONTAINING PROTEIN"/>
    <property type="match status" value="1"/>
</dbReference>
<gene>
    <name evidence="1" type="ORF">PXEA_LOCUS1607</name>
</gene>
<dbReference type="GO" id="GO:0005891">
    <property type="term" value="C:voltage-gated calcium channel complex"/>
    <property type="evidence" value="ECO:0007669"/>
    <property type="project" value="TreeGrafter"/>
</dbReference>
<protein>
    <submittedName>
        <fullName evidence="1">Uncharacterized protein</fullName>
    </submittedName>
</protein>
<organism evidence="1 2">
    <name type="scientific">Protopolystoma xenopodis</name>
    <dbReference type="NCBI Taxonomy" id="117903"/>
    <lineage>
        <taxon>Eukaryota</taxon>
        <taxon>Metazoa</taxon>
        <taxon>Spiralia</taxon>
        <taxon>Lophotrochozoa</taxon>
        <taxon>Platyhelminthes</taxon>
        <taxon>Monogenea</taxon>
        <taxon>Polyopisthocotylea</taxon>
        <taxon>Polystomatidea</taxon>
        <taxon>Polystomatidae</taxon>
        <taxon>Protopolystoma</taxon>
    </lineage>
</organism>